<reference evidence="3 4" key="1">
    <citation type="journal article" date="2016" name="Mol. Biol. Evol.">
        <title>Comparative Genomics of Early-Diverging Mushroom-Forming Fungi Provides Insights into the Origins of Lignocellulose Decay Capabilities.</title>
        <authorList>
            <person name="Nagy L.G."/>
            <person name="Riley R."/>
            <person name="Tritt A."/>
            <person name="Adam C."/>
            <person name="Daum C."/>
            <person name="Floudas D."/>
            <person name="Sun H."/>
            <person name="Yadav J.S."/>
            <person name="Pangilinan J."/>
            <person name="Larsson K.H."/>
            <person name="Matsuura K."/>
            <person name="Barry K."/>
            <person name="Labutti K."/>
            <person name="Kuo R."/>
            <person name="Ohm R.A."/>
            <person name="Bhattacharya S.S."/>
            <person name="Shirouzu T."/>
            <person name="Yoshinaga Y."/>
            <person name="Martin F.M."/>
            <person name="Grigoriev I.V."/>
            <person name="Hibbett D.S."/>
        </authorList>
    </citation>
    <scope>NUCLEOTIDE SEQUENCE [LARGE SCALE GENOMIC DNA]</scope>
    <source>
        <strain evidence="3 4">HHB9708</strain>
    </source>
</reference>
<feature type="domain" description="Smr" evidence="2">
    <location>
        <begin position="146"/>
        <end position="197"/>
    </location>
</feature>
<dbReference type="Gene3D" id="3.30.1370.110">
    <property type="match status" value="1"/>
</dbReference>
<dbReference type="OrthoDB" id="3231855at2759"/>
<dbReference type="InterPro" id="IPR002625">
    <property type="entry name" value="Smr_dom"/>
</dbReference>
<feature type="compositionally biased region" description="Polar residues" evidence="1">
    <location>
        <begin position="1"/>
        <end position="23"/>
    </location>
</feature>
<evidence type="ECO:0000313" key="4">
    <source>
        <dbReference type="Proteomes" id="UP000076722"/>
    </source>
</evidence>
<dbReference type="SUPFAM" id="SSF160443">
    <property type="entry name" value="SMR domain-like"/>
    <property type="match status" value="1"/>
</dbReference>
<dbReference type="Pfam" id="PF01713">
    <property type="entry name" value="Smr"/>
    <property type="match status" value="1"/>
</dbReference>
<dbReference type="STRING" id="1314777.A0A164PT98"/>
<dbReference type="InterPro" id="IPR036063">
    <property type="entry name" value="Smr_dom_sf"/>
</dbReference>
<dbReference type="PANTHER" id="PTHR47417">
    <property type="entry name" value="SMR DOMAIN-CONTAINING PROTEIN YPL199C"/>
    <property type="match status" value="1"/>
</dbReference>
<accession>A0A164PT98</accession>
<sequence>MTWWSTSIRNTSRHIPSSTSIPGQISGPPTRFIKKTLPSSILEWRHRANEEGEMVAKFLEEAREEFRNGRKGMASNLKDQARERRELQDAHNERAACAIFNFYNPDYPIDADVIPVDFNPDSPNVSLEPSSSPATPPDVADALGTVDLHGLFVSEALFYSRRHLHLCLSHSIGSTQFITGRGSNRTGKIKPAIKEWLLDEQRRRREAGDQGRFFVRDESMNWQFGGLKYLTRQGEPNAELDATITVLL</sequence>
<dbReference type="AlphaFoldDB" id="A0A164PT98"/>
<dbReference type="Proteomes" id="UP000076722">
    <property type="component" value="Unassembled WGS sequence"/>
</dbReference>
<dbReference type="Pfam" id="PF08590">
    <property type="entry name" value="DUF1771"/>
    <property type="match status" value="1"/>
</dbReference>
<dbReference type="PROSITE" id="PS50828">
    <property type="entry name" value="SMR"/>
    <property type="match status" value="1"/>
</dbReference>
<evidence type="ECO:0000313" key="3">
    <source>
        <dbReference type="EMBL" id="KZS89017.1"/>
    </source>
</evidence>
<feature type="region of interest" description="Disordered" evidence="1">
    <location>
        <begin position="1"/>
        <end position="30"/>
    </location>
</feature>
<protein>
    <recommendedName>
        <fullName evidence="2">Smr domain-containing protein</fullName>
    </recommendedName>
</protein>
<dbReference type="EMBL" id="KV419431">
    <property type="protein sequence ID" value="KZS89017.1"/>
    <property type="molecule type" value="Genomic_DNA"/>
</dbReference>
<evidence type="ECO:0000256" key="1">
    <source>
        <dbReference type="SAM" id="MobiDB-lite"/>
    </source>
</evidence>
<proteinExistence type="predicted"/>
<gene>
    <name evidence="3" type="ORF">SISNIDRAFT_489673</name>
</gene>
<name>A0A164PT98_9AGAM</name>
<evidence type="ECO:0000259" key="2">
    <source>
        <dbReference type="PROSITE" id="PS50828"/>
    </source>
</evidence>
<dbReference type="PANTHER" id="PTHR47417:SF1">
    <property type="entry name" value="SMR DOMAIN-CONTAINING PROTEIN YPL199C"/>
    <property type="match status" value="1"/>
</dbReference>
<dbReference type="InterPro" id="IPR053020">
    <property type="entry name" value="Smr_domain_protein"/>
</dbReference>
<dbReference type="InterPro" id="IPR013899">
    <property type="entry name" value="DUF1771"/>
</dbReference>
<keyword evidence="4" id="KW-1185">Reference proteome</keyword>
<organism evidence="3 4">
    <name type="scientific">Sistotremastrum niveocremeum HHB9708</name>
    <dbReference type="NCBI Taxonomy" id="1314777"/>
    <lineage>
        <taxon>Eukaryota</taxon>
        <taxon>Fungi</taxon>
        <taxon>Dikarya</taxon>
        <taxon>Basidiomycota</taxon>
        <taxon>Agaricomycotina</taxon>
        <taxon>Agaricomycetes</taxon>
        <taxon>Sistotremastrales</taxon>
        <taxon>Sistotremastraceae</taxon>
        <taxon>Sertulicium</taxon>
        <taxon>Sertulicium niveocremeum</taxon>
    </lineage>
</organism>